<dbReference type="EMBL" id="ML769939">
    <property type="protein sequence ID" value="KAE9385846.1"/>
    <property type="molecule type" value="Genomic_DNA"/>
</dbReference>
<accession>A0A6A4GKB1</accession>
<evidence type="ECO:0000313" key="2">
    <source>
        <dbReference type="Proteomes" id="UP000799118"/>
    </source>
</evidence>
<name>A0A6A4GKB1_9AGAR</name>
<protein>
    <submittedName>
        <fullName evidence="1">Uncharacterized protein</fullName>
    </submittedName>
</protein>
<proteinExistence type="predicted"/>
<evidence type="ECO:0000313" key="1">
    <source>
        <dbReference type="EMBL" id="KAE9385846.1"/>
    </source>
</evidence>
<dbReference type="AlphaFoldDB" id="A0A6A4GKB1"/>
<reference evidence="1" key="1">
    <citation type="journal article" date="2019" name="Environ. Microbiol.">
        <title>Fungal ecological strategies reflected in gene transcription - a case study of two litter decomposers.</title>
        <authorList>
            <person name="Barbi F."/>
            <person name="Kohler A."/>
            <person name="Barry K."/>
            <person name="Baskaran P."/>
            <person name="Daum C."/>
            <person name="Fauchery L."/>
            <person name="Ihrmark K."/>
            <person name="Kuo A."/>
            <person name="LaButti K."/>
            <person name="Lipzen A."/>
            <person name="Morin E."/>
            <person name="Grigoriev I.V."/>
            <person name="Henrissat B."/>
            <person name="Lindahl B."/>
            <person name="Martin F."/>
        </authorList>
    </citation>
    <scope>NUCLEOTIDE SEQUENCE</scope>
    <source>
        <strain evidence="1">JB14</strain>
    </source>
</reference>
<organism evidence="1 2">
    <name type="scientific">Gymnopus androsaceus JB14</name>
    <dbReference type="NCBI Taxonomy" id="1447944"/>
    <lineage>
        <taxon>Eukaryota</taxon>
        <taxon>Fungi</taxon>
        <taxon>Dikarya</taxon>
        <taxon>Basidiomycota</taxon>
        <taxon>Agaricomycotina</taxon>
        <taxon>Agaricomycetes</taxon>
        <taxon>Agaricomycetidae</taxon>
        <taxon>Agaricales</taxon>
        <taxon>Marasmiineae</taxon>
        <taxon>Omphalotaceae</taxon>
        <taxon>Gymnopus</taxon>
    </lineage>
</organism>
<dbReference type="Proteomes" id="UP000799118">
    <property type="component" value="Unassembled WGS sequence"/>
</dbReference>
<keyword evidence="2" id="KW-1185">Reference proteome</keyword>
<gene>
    <name evidence="1" type="ORF">BT96DRAFT_1006664</name>
</gene>
<sequence length="169" mass="18845">MNNRIERMRLVSVSIKHWGSDSEGASVSSSNNAGGWIPVDCEDRNESRALAGVGGSDDGAAKIVRFPWTGKEDSEDPNSSSGWSYCHLGVVLWLGMEQRQVLLAPRYNGTGRPSSESGRSKEKHEDILSAIMALRGNGIKSRKRSRLMRFTMNDHKQYANFEFFVCIYV</sequence>